<gene>
    <name evidence="2" type="ORF">mRhiFer1_009966</name>
</gene>
<comment type="caution">
    <text evidence="2">The sequence shown here is derived from an EMBL/GenBank/DDBJ whole genome shotgun (WGS) entry which is preliminary data.</text>
</comment>
<evidence type="ECO:0000313" key="2">
    <source>
        <dbReference type="EMBL" id="KAF6361740.1"/>
    </source>
</evidence>
<dbReference type="PANTHER" id="PTHR24103">
    <property type="entry name" value="E3 UBIQUITIN-PROTEIN LIGASE TRIM"/>
    <property type="match status" value="1"/>
</dbReference>
<dbReference type="EMBL" id="JACAGC010000006">
    <property type="protein sequence ID" value="KAF6361740.1"/>
    <property type="molecule type" value="Genomic_DNA"/>
</dbReference>
<evidence type="ECO:0000313" key="3">
    <source>
        <dbReference type="Proteomes" id="UP000585614"/>
    </source>
</evidence>
<accession>A0A7J7YJS9</accession>
<organism evidence="2 3">
    <name type="scientific">Rhinolophus ferrumequinum</name>
    <name type="common">Greater horseshoe bat</name>
    <dbReference type="NCBI Taxonomy" id="59479"/>
    <lineage>
        <taxon>Eukaryota</taxon>
        <taxon>Metazoa</taxon>
        <taxon>Chordata</taxon>
        <taxon>Craniata</taxon>
        <taxon>Vertebrata</taxon>
        <taxon>Euteleostomi</taxon>
        <taxon>Mammalia</taxon>
        <taxon>Eutheria</taxon>
        <taxon>Laurasiatheria</taxon>
        <taxon>Chiroptera</taxon>
        <taxon>Yinpterochiroptera</taxon>
        <taxon>Rhinolophoidea</taxon>
        <taxon>Rhinolophidae</taxon>
        <taxon>Rhinolophinae</taxon>
        <taxon>Rhinolophus</taxon>
    </lineage>
</organism>
<dbReference type="Pfam" id="PF15227">
    <property type="entry name" value="zf-C3HC4_4"/>
    <property type="match status" value="1"/>
</dbReference>
<sequence>MAAVAMAPNLVRTLQEEAVCPICLDYFQDPVAIGCGHNFCRSAGSFRPNLQLANTGQGSRQMRPGPGRERFGQEQGICTKHQEVLEPFCEVDEEALWMKSGLTAVDSQFRRMSVSGRRAGKAGAAPPEKHEAQPSLLLAEAQERGQQGRLGLLQGFQET</sequence>
<proteinExistence type="predicted"/>
<protein>
    <submittedName>
        <fullName evidence="2">Uncharacterized protein</fullName>
    </submittedName>
</protein>
<feature type="region of interest" description="Disordered" evidence="1">
    <location>
        <begin position="53"/>
        <end position="72"/>
    </location>
</feature>
<dbReference type="Proteomes" id="UP000585614">
    <property type="component" value="Unassembled WGS sequence"/>
</dbReference>
<dbReference type="Gene3D" id="3.30.160.60">
    <property type="entry name" value="Classic Zinc Finger"/>
    <property type="match status" value="1"/>
</dbReference>
<dbReference type="Gene3D" id="3.30.40.10">
    <property type="entry name" value="Zinc/RING finger domain, C3HC4 (zinc finger)"/>
    <property type="match status" value="1"/>
</dbReference>
<name>A0A7J7YJS9_RHIFE</name>
<reference evidence="2 3" key="1">
    <citation type="journal article" date="2020" name="Nature">
        <title>Six reference-quality genomes reveal evolution of bat adaptations.</title>
        <authorList>
            <person name="Jebb D."/>
            <person name="Huang Z."/>
            <person name="Pippel M."/>
            <person name="Hughes G.M."/>
            <person name="Lavrichenko K."/>
            <person name="Devanna P."/>
            <person name="Winkler S."/>
            <person name="Jermiin L.S."/>
            <person name="Skirmuntt E.C."/>
            <person name="Katzourakis A."/>
            <person name="Burkitt-Gray L."/>
            <person name="Ray D.A."/>
            <person name="Sullivan K.A.M."/>
            <person name="Roscito J.G."/>
            <person name="Kirilenko B.M."/>
            <person name="Davalos L.M."/>
            <person name="Corthals A.P."/>
            <person name="Power M.L."/>
            <person name="Jones G."/>
            <person name="Ransome R.D."/>
            <person name="Dechmann D.K.N."/>
            <person name="Locatelli A.G."/>
            <person name="Puechmaille S.J."/>
            <person name="Fedrigo O."/>
            <person name="Jarvis E.D."/>
            <person name="Hiller M."/>
            <person name="Vernes S.C."/>
            <person name="Myers E.W."/>
            <person name="Teeling E.C."/>
        </authorList>
    </citation>
    <scope>NUCLEOTIDE SEQUENCE [LARGE SCALE GENOMIC DNA]</scope>
    <source>
        <strain evidence="2">MRhiFer1</strain>
        <tissue evidence="2">Lung</tissue>
    </source>
</reference>
<dbReference type="InterPro" id="IPR050143">
    <property type="entry name" value="TRIM/RBCC"/>
</dbReference>
<dbReference type="InterPro" id="IPR013083">
    <property type="entry name" value="Znf_RING/FYVE/PHD"/>
</dbReference>
<dbReference type="AlphaFoldDB" id="A0A7J7YJS9"/>
<dbReference type="SUPFAM" id="SSF57850">
    <property type="entry name" value="RING/U-box"/>
    <property type="match status" value="1"/>
</dbReference>
<evidence type="ECO:0000256" key="1">
    <source>
        <dbReference type="SAM" id="MobiDB-lite"/>
    </source>
</evidence>